<dbReference type="PANTHER" id="PTHR13683">
    <property type="entry name" value="ASPARTYL PROTEASES"/>
    <property type="match status" value="1"/>
</dbReference>
<feature type="chain" id="PRO_5002276687" description="Peptidase A1 domain-containing protein" evidence="2">
    <location>
        <begin position="23"/>
        <end position="149"/>
    </location>
</feature>
<dbReference type="AlphaFoldDB" id="A0A0D3H5D3"/>
<evidence type="ECO:0000313" key="4">
    <source>
        <dbReference type="EnsemblPlants" id="OBART09G05800.1"/>
    </source>
</evidence>
<evidence type="ECO:0000313" key="5">
    <source>
        <dbReference type="Proteomes" id="UP000026960"/>
    </source>
</evidence>
<dbReference type="InterPro" id="IPR032861">
    <property type="entry name" value="TAXi_N"/>
</dbReference>
<evidence type="ECO:0000256" key="2">
    <source>
        <dbReference type="SAM" id="SignalP"/>
    </source>
</evidence>
<name>A0A0D3H5D3_9ORYZ</name>
<feature type="signal peptide" evidence="2">
    <location>
        <begin position="1"/>
        <end position="22"/>
    </location>
</feature>
<organism evidence="4">
    <name type="scientific">Oryza barthii</name>
    <dbReference type="NCBI Taxonomy" id="65489"/>
    <lineage>
        <taxon>Eukaryota</taxon>
        <taxon>Viridiplantae</taxon>
        <taxon>Streptophyta</taxon>
        <taxon>Embryophyta</taxon>
        <taxon>Tracheophyta</taxon>
        <taxon>Spermatophyta</taxon>
        <taxon>Magnoliopsida</taxon>
        <taxon>Liliopsida</taxon>
        <taxon>Poales</taxon>
        <taxon>Poaceae</taxon>
        <taxon>BOP clade</taxon>
        <taxon>Oryzoideae</taxon>
        <taxon>Oryzeae</taxon>
        <taxon>Oryzinae</taxon>
        <taxon>Oryza</taxon>
    </lineage>
</organism>
<keyword evidence="2" id="KW-0732">Signal</keyword>
<dbReference type="Gramene" id="OBART09G05800.1">
    <property type="protein sequence ID" value="OBART09G05800.1"/>
    <property type="gene ID" value="OBART09G05800"/>
</dbReference>
<dbReference type="HOGENOM" id="CLU_137074_0_0_1"/>
<accession>A0A0D3H5D3</accession>
<dbReference type="GO" id="GO:0004190">
    <property type="term" value="F:aspartic-type endopeptidase activity"/>
    <property type="evidence" value="ECO:0007669"/>
    <property type="project" value="InterPro"/>
</dbReference>
<dbReference type="Proteomes" id="UP000026960">
    <property type="component" value="Chromosome 9"/>
</dbReference>
<dbReference type="PROSITE" id="PS51767">
    <property type="entry name" value="PEPTIDASE_A1"/>
    <property type="match status" value="1"/>
</dbReference>
<comment type="similarity">
    <text evidence="1">Belongs to the peptidase A1 family.</text>
</comment>
<dbReference type="GO" id="GO:0006508">
    <property type="term" value="P:proteolysis"/>
    <property type="evidence" value="ECO:0007669"/>
    <property type="project" value="InterPro"/>
</dbReference>
<reference evidence="4" key="1">
    <citation type="journal article" date="2009" name="Rice">
        <title>De Novo Next Generation Sequencing of Plant Genomes.</title>
        <authorList>
            <person name="Rounsley S."/>
            <person name="Marri P.R."/>
            <person name="Yu Y."/>
            <person name="He R."/>
            <person name="Sisneros N."/>
            <person name="Goicoechea J.L."/>
            <person name="Lee S.J."/>
            <person name="Angelova A."/>
            <person name="Kudrna D."/>
            <person name="Luo M."/>
            <person name="Affourtit J."/>
            <person name="Desany B."/>
            <person name="Knight J."/>
            <person name="Niazi F."/>
            <person name="Egholm M."/>
            <person name="Wing R.A."/>
        </authorList>
    </citation>
    <scope>NUCLEOTIDE SEQUENCE [LARGE SCALE GENOMIC DNA]</scope>
    <source>
        <strain evidence="4">cv. IRGC 105608</strain>
    </source>
</reference>
<dbReference type="eggNOG" id="KOG1339">
    <property type="taxonomic scope" value="Eukaryota"/>
</dbReference>
<dbReference type="InterPro" id="IPR001461">
    <property type="entry name" value="Aspartic_peptidase_A1"/>
</dbReference>
<dbReference type="InterPro" id="IPR033121">
    <property type="entry name" value="PEPTIDASE_A1"/>
</dbReference>
<keyword evidence="5" id="KW-1185">Reference proteome</keyword>
<dbReference type="Pfam" id="PF14543">
    <property type="entry name" value="TAXi_N"/>
    <property type="match status" value="1"/>
</dbReference>
<dbReference type="PANTHER" id="PTHR13683:SF743">
    <property type="entry name" value="ASPARTIC PROTEINASE-LIKE PROTEIN 1"/>
    <property type="match status" value="1"/>
</dbReference>
<dbReference type="InterPro" id="IPR021109">
    <property type="entry name" value="Peptidase_aspartic_dom_sf"/>
</dbReference>
<reference evidence="4" key="2">
    <citation type="submission" date="2015-03" db="UniProtKB">
        <authorList>
            <consortium name="EnsemblPlants"/>
        </authorList>
    </citation>
    <scope>IDENTIFICATION</scope>
</reference>
<dbReference type="PaxDb" id="65489-OBART09G05800.1"/>
<dbReference type="EnsemblPlants" id="OBART09G05800.1">
    <property type="protein sequence ID" value="OBART09G05800.1"/>
    <property type="gene ID" value="OBART09G05800"/>
</dbReference>
<evidence type="ECO:0000256" key="1">
    <source>
        <dbReference type="ARBA" id="ARBA00007447"/>
    </source>
</evidence>
<dbReference type="Gene3D" id="2.40.70.10">
    <property type="entry name" value="Acid Proteases"/>
    <property type="match status" value="1"/>
</dbReference>
<feature type="domain" description="Peptidase A1" evidence="3">
    <location>
        <begin position="93"/>
        <end position="149"/>
    </location>
</feature>
<protein>
    <recommendedName>
        <fullName evidence="3">Peptidase A1 domain-containing protein</fullName>
    </recommendedName>
</protein>
<dbReference type="STRING" id="65489.A0A0D3H5D3"/>
<evidence type="ECO:0000259" key="3">
    <source>
        <dbReference type="PROSITE" id="PS51767"/>
    </source>
</evidence>
<dbReference type="SUPFAM" id="SSF50630">
    <property type="entry name" value="Acid proteases"/>
    <property type="match status" value="1"/>
</dbReference>
<proteinExistence type="inferred from homology"/>
<sequence>MRLPVLLPLLLLLLAAAAAVAAAEAATLSARMVHRLSDEGRRRPRRGSRDYFRVLVRSNLQRQKRRVGGKYQLLSLSQGGSIFPSGNDLGWLYYTWVDVGTPNTSFLVALDAGSDLFWVPCDCIQCAPLSSYHGSLMLYMGMLVATLTD</sequence>